<organism evidence="2 3">
    <name type="scientific">Nothophoma quercina</name>
    <dbReference type="NCBI Taxonomy" id="749835"/>
    <lineage>
        <taxon>Eukaryota</taxon>
        <taxon>Fungi</taxon>
        <taxon>Dikarya</taxon>
        <taxon>Ascomycota</taxon>
        <taxon>Pezizomycotina</taxon>
        <taxon>Dothideomycetes</taxon>
        <taxon>Pleosporomycetidae</taxon>
        <taxon>Pleosporales</taxon>
        <taxon>Pleosporineae</taxon>
        <taxon>Didymellaceae</taxon>
        <taxon>Nothophoma</taxon>
    </lineage>
</organism>
<comment type="caution">
    <text evidence="2">The sequence shown here is derived from an EMBL/GenBank/DDBJ whole genome shotgun (WGS) entry which is preliminary data.</text>
</comment>
<feature type="compositionally biased region" description="Low complexity" evidence="1">
    <location>
        <begin position="43"/>
        <end position="54"/>
    </location>
</feature>
<reference evidence="2 3" key="1">
    <citation type="submission" date="2024-02" db="EMBL/GenBank/DDBJ databases">
        <title>De novo assembly and annotation of 12 fungi associated with fruit tree decline syndrome in Ontario, Canada.</title>
        <authorList>
            <person name="Sulman M."/>
            <person name="Ellouze W."/>
            <person name="Ilyukhin E."/>
        </authorList>
    </citation>
    <scope>NUCLEOTIDE SEQUENCE [LARGE SCALE GENOMIC DNA]</scope>
    <source>
        <strain evidence="2 3">M97-236</strain>
    </source>
</reference>
<gene>
    <name evidence="2" type="ORF">SLS59_004930</name>
</gene>
<feature type="compositionally biased region" description="Basic and acidic residues" evidence="1">
    <location>
        <begin position="26"/>
        <end position="41"/>
    </location>
</feature>
<feature type="region of interest" description="Disordered" evidence="1">
    <location>
        <begin position="1"/>
        <end position="202"/>
    </location>
</feature>
<feature type="compositionally biased region" description="Low complexity" evidence="1">
    <location>
        <begin position="170"/>
        <end position="186"/>
    </location>
</feature>
<evidence type="ECO:0000313" key="2">
    <source>
        <dbReference type="EMBL" id="KAL1602242.1"/>
    </source>
</evidence>
<protein>
    <submittedName>
        <fullName evidence="2">Uncharacterized protein</fullName>
    </submittedName>
</protein>
<dbReference type="Proteomes" id="UP001521222">
    <property type="component" value="Unassembled WGS sequence"/>
</dbReference>
<evidence type="ECO:0000313" key="3">
    <source>
        <dbReference type="Proteomes" id="UP001521222"/>
    </source>
</evidence>
<feature type="compositionally biased region" description="Polar residues" evidence="1">
    <location>
        <begin position="91"/>
        <end position="104"/>
    </location>
</feature>
<dbReference type="EMBL" id="JAKIXB020000014">
    <property type="protein sequence ID" value="KAL1602242.1"/>
    <property type="molecule type" value="Genomic_DNA"/>
</dbReference>
<evidence type="ECO:0000256" key="1">
    <source>
        <dbReference type="SAM" id="MobiDB-lite"/>
    </source>
</evidence>
<name>A0ABR3RD03_9PLEO</name>
<proteinExistence type="predicted"/>
<accession>A0ABR3RD03</accession>
<sequence length="234" mass="26068">MSEPVDDSAQNIDDGYFNLASPALLQDDKSHLQDTEPEHPKFSSPDYSDRSSGSHNRISPDRHTEKAALNFDDNGQTAADRQNDAEYGTETGHNSQEQASPANDTKQDAHGNVTSPNVYPTPDNRIHDRLARDTLGMYDDDKGPDPVSDPRLMKAMAKQHDSSDYDDTSSSDSSDKIVGGRPVIGPVRRDRRRRSLKHEAGGFDSELAEKFRPIMEDLVREKECSRELEGVDVR</sequence>
<keyword evidence="3" id="KW-1185">Reference proteome</keyword>